<dbReference type="EMBL" id="CH473952">
    <property type="protein sequence ID" value="EDL82141.1"/>
    <property type="molecule type" value="Genomic_DNA"/>
</dbReference>
<dbReference type="Proteomes" id="UP000234681">
    <property type="component" value="Chromosome 2"/>
</dbReference>
<gene>
    <name evidence="1" type="ORF">rCG_28397</name>
</gene>
<evidence type="ECO:0000313" key="1">
    <source>
        <dbReference type="EMBL" id="EDL82141.1"/>
    </source>
</evidence>
<evidence type="ECO:0000313" key="2">
    <source>
        <dbReference type="Proteomes" id="UP000234681"/>
    </source>
</evidence>
<accession>A6HVK5</accession>
<dbReference type="AlphaFoldDB" id="A6HVK5"/>
<sequence>MTYGKVAPLKFCGLLQFQGALKITKAIISDNIGAYVTRI</sequence>
<name>A6HVK5_RAT</name>
<proteinExistence type="predicted"/>
<reference evidence="2" key="1">
    <citation type="submission" date="2005-09" db="EMBL/GenBank/DDBJ databases">
        <authorList>
            <person name="Mural R.J."/>
            <person name="Li P.W."/>
            <person name="Adams M.D."/>
            <person name="Amanatides P.G."/>
            <person name="Baden-Tillson H."/>
            <person name="Barnstead M."/>
            <person name="Chin S.H."/>
            <person name="Dew I."/>
            <person name="Evans C.A."/>
            <person name="Ferriera S."/>
            <person name="Flanigan M."/>
            <person name="Fosler C."/>
            <person name="Glodek A."/>
            <person name="Gu Z."/>
            <person name="Holt R.A."/>
            <person name="Jennings D."/>
            <person name="Kraft C.L."/>
            <person name="Lu F."/>
            <person name="Nguyen T."/>
            <person name="Nusskern D.R."/>
            <person name="Pfannkoch C.M."/>
            <person name="Sitter C."/>
            <person name="Sutton G.G."/>
            <person name="Venter J.C."/>
            <person name="Wang Z."/>
            <person name="Woodage T."/>
            <person name="Zheng X.H."/>
            <person name="Zhong F."/>
        </authorList>
    </citation>
    <scope>NUCLEOTIDE SEQUENCE [LARGE SCALE GENOMIC DNA]</scope>
    <source>
        <strain>BN</strain>
        <strain evidence="2">Sprague-Dawley</strain>
    </source>
</reference>
<protein>
    <submittedName>
        <fullName evidence="1">RCG28397</fullName>
    </submittedName>
</protein>
<organism evidence="1 2">
    <name type="scientific">Rattus norvegicus</name>
    <name type="common">Rat</name>
    <dbReference type="NCBI Taxonomy" id="10116"/>
    <lineage>
        <taxon>Eukaryota</taxon>
        <taxon>Metazoa</taxon>
        <taxon>Chordata</taxon>
        <taxon>Craniata</taxon>
        <taxon>Vertebrata</taxon>
        <taxon>Euteleostomi</taxon>
        <taxon>Mammalia</taxon>
        <taxon>Eutheria</taxon>
        <taxon>Euarchontoglires</taxon>
        <taxon>Glires</taxon>
        <taxon>Rodentia</taxon>
        <taxon>Myomorpha</taxon>
        <taxon>Muroidea</taxon>
        <taxon>Muridae</taxon>
        <taxon>Murinae</taxon>
        <taxon>Rattus</taxon>
    </lineage>
</organism>